<gene>
    <name evidence="6" type="ORF">A8E72_24725</name>
    <name evidence="5" type="ORF">UE95_026320</name>
</gene>
<evidence type="ECO:0000313" key="7">
    <source>
        <dbReference type="Proteomes" id="UP000188543"/>
    </source>
</evidence>
<evidence type="ECO:0000313" key="8">
    <source>
        <dbReference type="Proteomes" id="UP000191686"/>
    </source>
</evidence>
<dbReference type="GeneID" id="56562233"/>
<dbReference type="EC" id="1.1.1.47" evidence="5"/>
<dbReference type="Proteomes" id="UP000188543">
    <property type="component" value="Unassembled WGS sequence"/>
</dbReference>
<dbReference type="InterPro" id="IPR002347">
    <property type="entry name" value="SDR_fam"/>
</dbReference>
<comment type="similarity">
    <text evidence="1">Belongs to the short-chain dehydrogenases/reductases (SDR) family.</text>
</comment>
<dbReference type="InterPro" id="IPR057326">
    <property type="entry name" value="KR_dom"/>
</dbReference>
<evidence type="ECO:0000256" key="2">
    <source>
        <dbReference type="ARBA" id="ARBA00023002"/>
    </source>
</evidence>
<dbReference type="RefSeq" id="WP_048988158.1">
    <property type="nucleotide sequence ID" value="NZ_CADETK010000020.1"/>
</dbReference>
<organism evidence="6 7">
    <name type="scientific">Burkholderia cenocepacia</name>
    <dbReference type="NCBI Taxonomy" id="95486"/>
    <lineage>
        <taxon>Bacteria</taxon>
        <taxon>Pseudomonadati</taxon>
        <taxon>Pseudomonadota</taxon>
        <taxon>Betaproteobacteria</taxon>
        <taxon>Burkholderiales</taxon>
        <taxon>Burkholderiaceae</taxon>
        <taxon>Burkholderia</taxon>
        <taxon>Burkholderia cepacia complex</taxon>
    </lineage>
</organism>
<dbReference type="Gene3D" id="3.40.50.720">
    <property type="entry name" value="NAD(P)-binding Rossmann-like Domain"/>
    <property type="match status" value="1"/>
</dbReference>
<dbReference type="EMBL" id="JYMX02000025">
    <property type="protein sequence ID" value="MCW3714809.1"/>
    <property type="molecule type" value="Genomic_DNA"/>
</dbReference>
<name>A0A1V2VYK1_9BURK</name>
<dbReference type="SUPFAM" id="SSF51735">
    <property type="entry name" value="NAD(P)-binding Rossmann-fold domains"/>
    <property type="match status" value="1"/>
</dbReference>
<dbReference type="PROSITE" id="PS00061">
    <property type="entry name" value="ADH_SHORT"/>
    <property type="match status" value="1"/>
</dbReference>
<keyword evidence="2 5" id="KW-0560">Oxidoreductase</keyword>
<reference evidence="5 8" key="4">
    <citation type="journal article" date="2017" name="Front. Microbiol.">
        <title>Genomics Reveals a Unique Clone of Burkholderia cenocepacia Harboring an Actively Excising Novel Genomic Island.</title>
        <authorList>
            <person name="Patil P.P."/>
            <person name="Mali S."/>
            <person name="Midha S."/>
            <person name="Gautam V."/>
            <person name="Dash L."/>
            <person name="Kumar S."/>
            <person name="Shastri J."/>
            <person name="Singhal L."/>
            <person name="Patil P.B."/>
        </authorList>
    </citation>
    <scope>NUCLEOTIDE SEQUENCE [LARGE SCALE GENOMIC DNA]</scope>
    <source>
        <strain evidence="5 8">BC-19</strain>
    </source>
</reference>
<evidence type="ECO:0000313" key="6">
    <source>
        <dbReference type="EMBL" id="ONU80641.1"/>
    </source>
</evidence>
<accession>A0A1V2VYK1</accession>
<dbReference type="InterPro" id="IPR020904">
    <property type="entry name" value="Sc_DH/Rdtase_CS"/>
</dbReference>
<reference evidence="5" key="1">
    <citation type="submission" date="2015-02" db="EMBL/GenBank/DDBJ databases">
        <authorList>
            <person name="Patil P.P."/>
            <person name="Midha S."/>
            <person name="Mali S."/>
            <person name="Gautam V."/>
            <person name="Dash L."/>
            <person name="Kumar S."/>
            <person name="Shastri J."/>
            <person name="Singhal L."/>
            <person name="Patil P.B."/>
        </authorList>
    </citation>
    <scope>NUCLEOTIDE SEQUENCE</scope>
    <source>
        <strain evidence="5">BC-19</strain>
    </source>
</reference>
<comment type="caution">
    <text evidence="6">The sequence shown here is derived from an EMBL/GenBank/DDBJ whole genome shotgun (WGS) entry which is preliminary data.</text>
</comment>
<proteinExistence type="inferred from homology"/>
<reference evidence="6 7" key="2">
    <citation type="submission" date="2016-08" db="EMBL/GenBank/DDBJ databases">
        <authorList>
            <person name="Seilhamer J.J."/>
        </authorList>
    </citation>
    <scope>NUCLEOTIDE SEQUENCE [LARGE SCALE GENOMIC DNA]</scope>
    <source>
        <strain evidence="6 7">VC14762</strain>
    </source>
</reference>
<evidence type="ECO:0000259" key="4">
    <source>
        <dbReference type="SMART" id="SM00822"/>
    </source>
</evidence>
<sequence length="251" mass="26193">MERFAGQVAVVTGAATGIGRQAALCFAEAGAQVALLDTAVAAAEDTAHEIERLGAKAIVLRTDVSRDADVRHAIDTTVDTFGRLDLAFNNAGIAPRGAPAAEFDEDEWDRTIAVNLKGVWLCIRHECRHMLQSGGGAIVNTSSIMGLVSGPGLAAYSASKSGVVGLTKAVALDYASRGIRVNAVCPGGIANTAITDRPDNRADMARLMQATPMARLGEPRDVAETVMWLCSPAARFVTGQAIAVDGGFTVW</sequence>
<dbReference type="PRINTS" id="PR00080">
    <property type="entry name" value="SDRFAMILY"/>
</dbReference>
<dbReference type="FunFam" id="3.40.50.720:FF:000084">
    <property type="entry name" value="Short-chain dehydrogenase reductase"/>
    <property type="match status" value="1"/>
</dbReference>
<dbReference type="NCBIfam" id="NF005559">
    <property type="entry name" value="PRK07231.1"/>
    <property type="match status" value="1"/>
</dbReference>
<evidence type="ECO:0000313" key="5">
    <source>
        <dbReference type="EMBL" id="MCW3714809.1"/>
    </source>
</evidence>
<dbReference type="PANTHER" id="PTHR24321:SF8">
    <property type="entry name" value="ESTRADIOL 17-BETA-DEHYDROGENASE 8-RELATED"/>
    <property type="match status" value="1"/>
</dbReference>
<dbReference type="Proteomes" id="UP000191686">
    <property type="component" value="Unassembled WGS sequence"/>
</dbReference>
<protein>
    <submittedName>
        <fullName evidence="5">Glucose 1-dehydrogenase</fullName>
        <ecNumber evidence="5">1.1.1.47</ecNumber>
    </submittedName>
    <submittedName>
        <fullName evidence="6">Short chain dehydrogenase</fullName>
    </submittedName>
</protein>
<keyword evidence="3" id="KW-0520">NAD</keyword>
<dbReference type="Pfam" id="PF13561">
    <property type="entry name" value="adh_short_C2"/>
    <property type="match status" value="1"/>
</dbReference>
<dbReference type="InterPro" id="IPR036291">
    <property type="entry name" value="NAD(P)-bd_dom_sf"/>
</dbReference>
<reference evidence="5" key="5">
    <citation type="submission" date="2021-09" db="EMBL/GenBank/DDBJ databases">
        <authorList>
            <person name="Saroha T."/>
            <person name="Patil P."/>
            <person name="Gautam D.V."/>
            <person name="Patil D.P.B."/>
        </authorList>
    </citation>
    <scope>NUCLEOTIDE SEQUENCE</scope>
    <source>
        <strain evidence="5">BC-19</strain>
    </source>
</reference>
<dbReference type="SMART" id="SM00822">
    <property type="entry name" value="PKS_KR"/>
    <property type="match status" value="1"/>
</dbReference>
<reference evidence="5 8" key="3">
    <citation type="journal article" date="2017" name="Front. Microbiol.">
        <title>Genomics reveals a unique clone of Burkholderia cenocepacia harbouring an actively excising novel genomic island.</title>
        <authorList>
            <person name="Patil P."/>
            <person name="Mali S."/>
            <person name="Midha S."/>
            <person name="Gautam V."/>
            <person name="Dash L."/>
            <person name="Kumar S."/>
            <person name="Shastri J."/>
            <person name="Singhal L."/>
            <person name="Patil P.B."/>
        </authorList>
    </citation>
    <scope>NUCLEOTIDE SEQUENCE [LARGE SCALE GENOMIC DNA]</scope>
    <source>
        <strain evidence="5 8">BC-19</strain>
    </source>
</reference>
<dbReference type="GO" id="GO:0047936">
    <property type="term" value="F:glucose 1-dehydrogenase [NAD(P)+] activity"/>
    <property type="evidence" value="ECO:0007669"/>
    <property type="project" value="UniProtKB-EC"/>
</dbReference>
<dbReference type="EMBL" id="MUTJ01000078">
    <property type="protein sequence ID" value="ONU80641.1"/>
    <property type="molecule type" value="Genomic_DNA"/>
</dbReference>
<dbReference type="PANTHER" id="PTHR24321">
    <property type="entry name" value="DEHYDROGENASES, SHORT CHAIN"/>
    <property type="match status" value="1"/>
</dbReference>
<dbReference type="AlphaFoldDB" id="A0A1V2VYK1"/>
<dbReference type="OrthoDB" id="7064009at2"/>
<dbReference type="CDD" id="cd05233">
    <property type="entry name" value="SDR_c"/>
    <property type="match status" value="1"/>
</dbReference>
<feature type="domain" description="Ketoreductase" evidence="4">
    <location>
        <begin position="7"/>
        <end position="192"/>
    </location>
</feature>
<evidence type="ECO:0000256" key="3">
    <source>
        <dbReference type="ARBA" id="ARBA00023027"/>
    </source>
</evidence>
<dbReference type="PRINTS" id="PR00081">
    <property type="entry name" value="GDHRDH"/>
</dbReference>
<evidence type="ECO:0000256" key="1">
    <source>
        <dbReference type="ARBA" id="ARBA00006484"/>
    </source>
</evidence>